<organism evidence="8 9">
    <name type="scientific">Candidatus Korobacter versatilis</name>
    <dbReference type="NCBI Taxonomy" id="658062"/>
    <lineage>
        <taxon>Bacteria</taxon>
        <taxon>Pseudomonadati</taxon>
        <taxon>Acidobacteriota</taxon>
        <taxon>Terriglobia</taxon>
        <taxon>Terriglobales</taxon>
        <taxon>Candidatus Korobacteraceae</taxon>
        <taxon>Candidatus Korobacter</taxon>
    </lineage>
</organism>
<dbReference type="GO" id="GO:0042597">
    <property type="term" value="C:periplasmic space"/>
    <property type="evidence" value="ECO:0007669"/>
    <property type="project" value="UniProtKB-SubCell"/>
</dbReference>
<dbReference type="InterPro" id="IPR036249">
    <property type="entry name" value="Thioredoxin-like_sf"/>
</dbReference>
<evidence type="ECO:0000256" key="5">
    <source>
        <dbReference type="SAM" id="SignalP"/>
    </source>
</evidence>
<dbReference type="Proteomes" id="UP000779809">
    <property type="component" value="Unassembled WGS sequence"/>
</dbReference>
<dbReference type="AlphaFoldDB" id="A0A932EN95"/>
<feature type="chain" id="PRO_5038106741" evidence="5">
    <location>
        <begin position="23"/>
        <end position="302"/>
    </location>
</feature>
<proteinExistence type="inferred from homology"/>
<keyword evidence="4" id="KW-0574">Periplasm</keyword>
<dbReference type="Gene3D" id="3.40.30.10">
    <property type="entry name" value="Glutaredoxin"/>
    <property type="match status" value="1"/>
</dbReference>
<dbReference type="PANTHER" id="PTHR33875:SF2">
    <property type="entry name" value="ACR183CP"/>
    <property type="match status" value="1"/>
</dbReference>
<evidence type="ECO:0000256" key="2">
    <source>
        <dbReference type="ARBA" id="ARBA00009813"/>
    </source>
</evidence>
<dbReference type="InterPro" id="IPR009094">
    <property type="entry name" value="DiS-bond_isomerase_DsbC/G_N_sf"/>
</dbReference>
<dbReference type="InterPro" id="IPR018950">
    <property type="entry name" value="DiS-bond_isomerase_DsbC/G_N"/>
</dbReference>
<evidence type="ECO:0000259" key="6">
    <source>
        <dbReference type="Pfam" id="PF10411"/>
    </source>
</evidence>
<comment type="similarity">
    <text evidence="2">Belongs to the thioredoxin family. DsbC subfamily.</text>
</comment>
<feature type="domain" description="Thioredoxin-like fold" evidence="7">
    <location>
        <begin position="127"/>
        <end position="291"/>
    </location>
</feature>
<evidence type="ECO:0000256" key="3">
    <source>
        <dbReference type="ARBA" id="ARBA00022729"/>
    </source>
</evidence>
<name>A0A932EN95_9BACT</name>
<comment type="caution">
    <text evidence="8">The sequence shown here is derived from an EMBL/GenBank/DDBJ whole genome shotgun (WGS) entry which is preliminary data.</text>
</comment>
<gene>
    <name evidence="8" type="ORF">HYX28_01695</name>
</gene>
<comment type="subcellular location">
    <subcellularLocation>
        <location evidence="1">Periplasm</location>
    </subcellularLocation>
</comment>
<sequence>MRTMIACSILALILTSAMLGQAAAKSAPSKPAPAASANGPSQATVDSFIKHYFGYNPSFSWKIDSIQPSDISGMSEVMLSYTSGDKPQRMRFYVTADGAHAIFGDSVPFGADPFRVERELLQQKVNGPSEGAAKSAVQIVEFSDLQCPHCKIAFPTLQRLIGEEPQAKLVFQSFPLPMHDWAQKAAQYADCIGQKNNESFWKFIGGVFDVQESITAAMADAKLAELATAAGVDGKATGRCAALPATAERVKKSFELGRELNVSGTPTVFVNGRRISSINSLSYEELKAIVDYEVKIAEPAAK</sequence>
<feature type="signal peptide" evidence="5">
    <location>
        <begin position="1"/>
        <end position="22"/>
    </location>
</feature>
<evidence type="ECO:0000256" key="4">
    <source>
        <dbReference type="ARBA" id="ARBA00022764"/>
    </source>
</evidence>
<feature type="domain" description="Disulphide bond isomerase DsbC/G N-terminal" evidence="6">
    <location>
        <begin position="60"/>
        <end position="105"/>
    </location>
</feature>
<dbReference type="EMBL" id="JACPNR010000004">
    <property type="protein sequence ID" value="MBI2677475.1"/>
    <property type="molecule type" value="Genomic_DNA"/>
</dbReference>
<protein>
    <submittedName>
        <fullName evidence="8">DsbA family protein</fullName>
    </submittedName>
</protein>
<dbReference type="Pfam" id="PF10411">
    <property type="entry name" value="DsbC_N"/>
    <property type="match status" value="1"/>
</dbReference>
<dbReference type="SUPFAM" id="SSF52833">
    <property type="entry name" value="Thioredoxin-like"/>
    <property type="match status" value="1"/>
</dbReference>
<keyword evidence="3 5" id="KW-0732">Signal</keyword>
<dbReference type="InterPro" id="IPR012336">
    <property type="entry name" value="Thioredoxin-like_fold"/>
</dbReference>
<dbReference type="Gene3D" id="3.10.450.70">
    <property type="entry name" value="Disulphide bond isomerase, DsbC/G, N-terminal"/>
    <property type="match status" value="1"/>
</dbReference>
<evidence type="ECO:0000313" key="9">
    <source>
        <dbReference type="Proteomes" id="UP000779809"/>
    </source>
</evidence>
<evidence type="ECO:0000259" key="7">
    <source>
        <dbReference type="Pfam" id="PF13462"/>
    </source>
</evidence>
<evidence type="ECO:0000313" key="8">
    <source>
        <dbReference type="EMBL" id="MBI2677475.1"/>
    </source>
</evidence>
<dbReference type="PANTHER" id="PTHR33875">
    <property type="entry name" value="OS09G0542200 PROTEIN"/>
    <property type="match status" value="1"/>
</dbReference>
<reference evidence="8" key="1">
    <citation type="submission" date="2020-07" db="EMBL/GenBank/DDBJ databases">
        <title>Huge and variable diversity of episymbiotic CPR bacteria and DPANN archaea in groundwater ecosystems.</title>
        <authorList>
            <person name="He C.Y."/>
            <person name="Keren R."/>
            <person name="Whittaker M."/>
            <person name="Farag I.F."/>
            <person name="Doudna J."/>
            <person name="Cate J.H.D."/>
            <person name="Banfield J.F."/>
        </authorList>
    </citation>
    <scope>NUCLEOTIDE SEQUENCE</scope>
    <source>
        <strain evidence="8">NC_groundwater_580_Pr5_B-0.1um_64_19</strain>
    </source>
</reference>
<dbReference type="Pfam" id="PF13462">
    <property type="entry name" value="Thioredoxin_4"/>
    <property type="match status" value="1"/>
</dbReference>
<accession>A0A932EN95</accession>
<evidence type="ECO:0000256" key="1">
    <source>
        <dbReference type="ARBA" id="ARBA00004418"/>
    </source>
</evidence>